<gene>
    <name evidence="2" type="ORF">D2V07_06950</name>
</gene>
<keyword evidence="3" id="KW-1185">Reference proteome</keyword>
<evidence type="ECO:0000313" key="3">
    <source>
        <dbReference type="Proteomes" id="UP000286576"/>
    </source>
</evidence>
<dbReference type="RefSeq" id="WP_119586002.1">
    <property type="nucleotide sequence ID" value="NZ_QXFL01000002.1"/>
</dbReference>
<protein>
    <submittedName>
        <fullName evidence="2">Uncharacterized protein</fullName>
    </submittedName>
</protein>
<name>A0A418NVJ0_9SPHN</name>
<organism evidence="2 3">
    <name type="scientific">Aurantiacibacter zhengii</name>
    <dbReference type="NCBI Taxonomy" id="2307003"/>
    <lineage>
        <taxon>Bacteria</taxon>
        <taxon>Pseudomonadati</taxon>
        <taxon>Pseudomonadota</taxon>
        <taxon>Alphaproteobacteria</taxon>
        <taxon>Sphingomonadales</taxon>
        <taxon>Erythrobacteraceae</taxon>
        <taxon>Aurantiacibacter</taxon>
    </lineage>
</organism>
<evidence type="ECO:0000313" key="2">
    <source>
        <dbReference type="EMBL" id="RIV88026.1"/>
    </source>
</evidence>
<sequence length="116" mass="13073">MMDHETERARELHRTLEFIGLRAQATTVGLLQLCAELVNAGVLNDDAIERIKQSIFREIAANQPRGYNRAEFERTLKQRLDAIFPHAADAEPRGRVGTVDEMETSLDPETARPADD</sequence>
<feature type="region of interest" description="Disordered" evidence="1">
    <location>
        <begin position="91"/>
        <end position="116"/>
    </location>
</feature>
<comment type="caution">
    <text evidence="2">The sequence shown here is derived from an EMBL/GenBank/DDBJ whole genome shotgun (WGS) entry which is preliminary data.</text>
</comment>
<proteinExistence type="predicted"/>
<dbReference type="EMBL" id="QXFL01000002">
    <property type="protein sequence ID" value="RIV88026.1"/>
    <property type="molecule type" value="Genomic_DNA"/>
</dbReference>
<dbReference type="Proteomes" id="UP000286576">
    <property type="component" value="Unassembled WGS sequence"/>
</dbReference>
<evidence type="ECO:0000256" key="1">
    <source>
        <dbReference type="SAM" id="MobiDB-lite"/>
    </source>
</evidence>
<dbReference type="AlphaFoldDB" id="A0A418NVJ0"/>
<accession>A0A418NVJ0</accession>
<reference evidence="2 3" key="1">
    <citation type="submission" date="2018-08" db="EMBL/GenBank/DDBJ databases">
        <title>Erythrobacter zhengii sp.nov., a bacterium isolated from deep-sea sediment.</title>
        <authorList>
            <person name="Fang C."/>
            <person name="Wu Y.-H."/>
            <person name="Sun C."/>
            <person name="Wang H."/>
            <person name="Cheng H."/>
            <person name="Meng F.-X."/>
            <person name="Wang C.-S."/>
            <person name="Xu X.-W."/>
        </authorList>
    </citation>
    <scope>NUCLEOTIDE SEQUENCE [LARGE SCALE GENOMIC DNA]</scope>
    <source>
        <strain evidence="2 3">V18</strain>
    </source>
</reference>